<evidence type="ECO:0000256" key="4">
    <source>
        <dbReference type="ARBA" id="ARBA00022692"/>
    </source>
</evidence>
<feature type="transmembrane region" description="Helical" evidence="8">
    <location>
        <begin position="216"/>
        <end position="239"/>
    </location>
</feature>
<dbReference type="AlphaFoldDB" id="A0AAI9NEP6"/>
<evidence type="ECO:0000256" key="3">
    <source>
        <dbReference type="ARBA" id="ARBA00022519"/>
    </source>
</evidence>
<dbReference type="PIRSF" id="PIRSF006066">
    <property type="entry name" value="HI0050"/>
    <property type="match status" value="1"/>
</dbReference>
<dbReference type="Proteomes" id="UP000018679">
    <property type="component" value="Unassembled WGS sequence"/>
</dbReference>
<dbReference type="GO" id="GO:0005886">
    <property type="term" value="C:plasma membrane"/>
    <property type="evidence" value="ECO:0007669"/>
    <property type="project" value="UniProtKB-SubCell"/>
</dbReference>
<keyword evidence="3 7" id="KW-0997">Cell inner membrane</keyword>
<feature type="transmembrane region" description="Helical" evidence="8">
    <location>
        <begin position="317"/>
        <end position="350"/>
    </location>
</feature>
<feature type="transmembrane region" description="Helical" evidence="8">
    <location>
        <begin position="176"/>
        <end position="195"/>
    </location>
</feature>
<dbReference type="InterPro" id="IPR004681">
    <property type="entry name" value="TRAP_DctM"/>
</dbReference>
<keyword evidence="2" id="KW-1003">Cell membrane</keyword>
<dbReference type="InterPro" id="IPR010656">
    <property type="entry name" value="DctM"/>
</dbReference>
<reference evidence="10 11" key="1">
    <citation type="journal article" date="2013" name="Genome Announc.">
        <title>Genome Sequences of 28 Bordetella pertussis U.S. Outbreak Strains Dating from 2010 to 2012.</title>
        <authorList>
            <person name="Harvill E.T."/>
            <person name="Goodfield L.L."/>
            <person name="Ivanov Y."/>
            <person name="Meyer J.A."/>
            <person name="Newth C."/>
            <person name="Cassiday P."/>
            <person name="Tondella M.L."/>
            <person name="Liao P."/>
            <person name="Zimmerman J."/>
            <person name="Meert K."/>
            <person name="Wessel D."/>
            <person name="Berger J."/>
            <person name="Dean J.M."/>
            <person name="Holubkov R."/>
            <person name="Burr J."/>
            <person name="Liu T."/>
            <person name="Brinkac L."/>
            <person name="Kim M."/>
            <person name="Losada L."/>
        </authorList>
    </citation>
    <scope>NUCLEOTIDE SEQUENCE [LARGE SCALE GENOMIC DNA]</scope>
    <source>
        <strain evidence="10 11">CHLA-26</strain>
    </source>
</reference>
<evidence type="ECO:0000256" key="5">
    <source>
        <dbReference type="ARBA" id="ARBA00022989"/>
    </source>
</evidence>
<evidence type="ECO:0000256" key="2">
    <source>
        <dbReference type="ARBA" id="ARBA00022475"/>
    </source>
</evidence>
<dbReference type="EMBL" id="AXSB02000025">
    <property type="protein sequence ID" value="ETH30750.1"/>
    <property type="molecule type" value="Genomic_DNA"/>
</dbReference>
<evidence type="ECO:0000313" key="10">
    <source>
        <dbReference type="EMBL" id="ETH30750.1"/>
    </source>
</evidence>
<organism evidence="10 11">
    <name type="scientific">Bordetella pertussis CHLA-26</name>
    <dbReference type="NCBI Taxonomy" id="1331284"/>
    <lineage>
        <taxon>Bacteria</taxon>
        <taxon>Pseudomonadati</taxon>
        <taxon>Pseudomonadota</taxon>
        <taxon>Betaproteobacteria</taxon>
        <taxon>Burkholderiales</taxon>
        <taxon>Alcaligenaceae</taxon>
        <taxon>Bordetella</taxon>
    </lineage>
</organism>
<dbReference type="PANTHER" id="PTHR33362:SF5">
    <property type="entry name" value="C4-DICARBOXYLATE TRAP TRANSPORTER LARGE PERMEASE PROTEIN DCTM"/>
    <property type="match status" value="1"/>
</dbReference>
<comment type="subcellular location">
    <subcellularLocation>
        <location evidence="1 7">Cell inner membrane</location>
        <topology evidence="1 7">Multi-pass membrane protein</topology>
    </subcellularLocation>
</comment>
<keyword evidence="6 8" id="KW-0472">Membrane</keyword>
<feature type="transmembrane region" description="Helical" evidence="8">
    <location>
        <begin position="6"/>
        <end position="39"/>
    </location>
</feature>
<dbReference type="Pfam" id="PF06808">
    <property type="entry name" value="DctM"/>
    <property type="match status" value="1"/>
</dbReference>
<feature type="transmembrane region" description="Helical" evidence="8">
    <location>
        <begin position="273"/>
        <end position="297"/>
    </location>
</feature>
<feature type="transmembrane region" description="Helical" evidence="8">
    <location>
        <begin position="403"/>
        <end position="427"/>
    </location>
</feature>
<protein>
    <submittedName>
        <fullName evidence="10">TRAP transporter, DctM-like membrane domain protein</fullName>
    </submittedName>
</protein>
<feature type="transmembrane region" description="Helical" evidence="8">
    <location>
        <begin position="362"/>
        <end position="383"/>
    </location>
</feature>
<keyword evidence="7" id="KW-0813">Transport</keyword>
<evidence type="ECO:0000313" key="11">
    <source>
        <dbReference type="Proteomes" id="UP000018679"/>
    </source>
</evidence>
<keyword evidence="5 8" id="KW-1133">Transmembrane helix</keyword>
<proteinExistence type="predicted"/>
<evidence type="ECO:0000256" key="6">
    <source>
        <dbReference type="ARBA" id="ARBA00023136"/>
    </source>
</evidence>
<feature type="transmembrane region" description="Helical" evidence="8">
    <location>
        <begin position="98"/>
        <end position="120"/>
    </location>
</feature>
<feature type="transmembrane region" description="Helical" evidence="8">
    <location>
        <begin position="60"/>
        <end position="78"/>
    </location>
</feature>
<evidence type="ECO:0000259" key="9">
    <source>
        <dbReference type="Pfam" id="PF06808"/>
    </source>
</evidence>
<evidence type="ECO:0000256" key="8">
    <source>
        <dbReference type="SAM" id="Phobius"/>
    </source>
</evidence>
<evidence type="ECO:0000256" key="1">
    <source>
        <dbReference type="ARBA" id="ARBA00004429"/>
    </source>
</evidence>
<feature type="transmembrane region" description="Helical" evidence="8">
    <location>
        <begin position="245"/>
        <end position="261"/>
    </location>
</feature>
<dbReference type="PANTHER" id="PTHR33362">
    <property type="entry name" value="SIALIC ACID TRAP TRANSPORTER PERMEASE PROTEIN SIAT-RELATED"/>
    <property type="match status" value="1"/>
</dbReference>
<evidence type="ECO:0000256" key="7">
    <source>
        <dbReference type="RuleBase" id="RU369079"/>
    </source>
</evidence>
<keyword evidence="4 8" id="KW-0812">Transmembrane</keyword>
<comment type="function">
    <text evidence="7">Part of the tripartite ATP-independent periplasmic (TRAP) transport system.</text>
</comment>
<name>A0AAI9NEP6_BORPT</name>
<dbReference type="GO" id="GO:0022857">
    <property type="term" value="F:transmembrane transporter activity"/>
    <property type="evidence" value="ECO:0007669"/>
    <property type="project" value="UniProtKB-UniRule"/>
</dbReference>
<feature type="domain" description="TRAP C4-dicarboxylate transport system permease DctM subunit" evidence="9">
    <location>
        <begin position="14"/>
        <end position="423"/>
    </location>
</feature>
<gene>
    <name evidence="10" type="ORF">L566_3591</name>
</gene>
<sequence>MSGLFMLLLISFFCIALFILGTPMVLLLAVWVAATSYWVIDYPLMSMGLTSIDSLKNYTFLAVPLFIATGDLLTAGGVSQQLIKFSRAVIRAVPGRTAATSVLASGMFCAISGSSAAAAATMGKLMAPEFKRAQIPMRRGGATVAAGGILGGLIPPSTIIIIYSLTVNVSPVELNLAAILPGILILLFIFFVSIMRTRQYEPASKSTDGYFKEVGTSVLGATPAFIAIALLFVGLYSGLFSPTEAAGVVTIYCAVIGLYWSSQFGIRDIPKILMESASVTGIIGPIVVFSIQFQQILSVMEIPDLILVQLVELSSAYGATVTLAVMMGIVLLFGTFMEVIAVILILAPIFAPIATEIGMNGVHWGMIFIIGASIGFISPPHGLNLFITSMTMKIDYGELMAEIVRMIIPILVAWLIVAAFPYISLVFV</sequence>
<comment type="caution">
    <text evidence="10">The sequence shown here is derived from an EMBL/GenBank/DDBJ whole genome shotgun (WGS) entry which is preliminary data.</text>
</comment>
<feature type="transmembrane region" description="Helical" evidence="8">
    <location>
        <begin position="141"/>
        <end position="164"/>
    </location>
</feature>
<accession>A0AAI9NEP6</accession>